<dbReference type="EMBL" id="LKCM01000448">
    <property type="protein sequence ID" value="KPQ41068.1"/>
    <property type="molecule type" value="Genomic_DNA"/>
</dbReference>
<dbReference type="Proteomes" id="UP000050360">
    <property type="component" value="Unassembled WGS sequence"/>
</dbReference>
<evidence type="ECO:0000313" key="2">
    <source>
        <dbReference type="Proteomes" id="UP000050360"/>
    </source>
</evidence>
<evidence type="ECO:0000313" key="1">
    <source>
        <dbReference type="EMBL" id="KPQ41068.1"/>
    </source>
</evidence>
<protein>
    <submittedName>
        <fullName evidence="1">Uncharacterized protein</fullName>
    </submittedName>
</protein>
<organism evidence="1 2">
    <name type="scientific">Candidatus Methanoperedens nitratireducens</name>
    <dbReference type="NCBI Taxonomy" id="1392998"/>
    <lineage>
        <taxon>Archaea</taxon>
        <taxon>Methanobacteriati</taxon>
        <taxon>Methanobacteriota</taxon>
        <taxon>Stenosarchaea group</taxon>
        <taxon>Methanomicrobia</taxon>
        <taxon>Methanosarcinales</taxon>
        <taxon>ANME-2 cluster</taxon>
        <taxon>Candidatus Methanoperedentaceae</taxon>
        <taxon>Candidatus Methanoperedens</taxon>
    </lineage>
</organism>
<gene>
    <name evidence="1" type="ORF">MPEBLZ_04382</name>
</gene>
<name>A0A0P8AAV8_9EURY</name>
<comment type="caution">
    <text evidence="1">The sequence shown here is derived from an EMBL/GenBank/DDBJ whole genome shotgun (WGS) entry which is preliminary data.</text>
</comment>
<sequence length="79" mass="9192">MKSPGMRWVIELSRAMRNMGWASPHNCTVCEKFEGNLIFRSDSEPEIERSEDIIWIDCNKMGKHVVNNSLVVCNDFFLQ</sequence>
<proteinExistence type="predicted"/>
<accession>A0A0P8AAV8</accession>
<dbReference type="AlphaFoldDB" id="A0A0P8AAV8"/>
<reference evidence="1 2" key="1">
    <citation type="submission" date="2015-09" db="EMBL/GenBank/DDBJ databases">
        <title>A metagenomics-based metabolic model of nitrate-dependent anaerobic oxidation of methane by Methanoperedens-like archaea.</title>
        <authorList>
            <person name="Arshad A."/>
            <person name="Speth D.R."/>
            <person name="De Graaf R.M."/>
            <person name="Op Den Camp H.J."/>
            <person name="Jetten M.S."/>
            <person name="Welte C.U."/>
        </authorList>
    </citation>
    <scope>NUCLEOTIDE SEQUENCE [LARGE SCALE GENOMIC DNA]</scope>
</reference>